<dbReference type="PANTHER" id="PTHR43327:SF31">
    <property type="entry name" value="HYPERSENSITIVE-INDUCED RESPONSE PROTEIN 2"/>
    <property type="match status" value="1"/>
</dbReference>
<name>A0A9D4Z6N5_ADICA</name>
<dbReference type="Pfam" id="PF01145">
    <property type="entry name" value="Band_7"/>
    <property type="match status" value="1"/>
</dbReference>
<dbReference type="OrthoDB" id="434619at2759"/>
<dbReference type="EMBL" id="JABFUD020000021">
    <property type="protein sequence ID" value="KAI5063010.1"/>
    <property type="molecule type" value="Genomic_DNA"/>
</dbReference>
<evidence type="ECO:0000313" key="3">
    <source>
        <dbReference type="EMBL" id="KAI5063010.1"/>
    </source>
</evidence>
<organism evidence="3 4">
    <name type="scientific">Adiantum capillus-veneris</name>
    <name type="common">Maidenhair fern</name>
    <dbReference type="NCBI Taxonomy" id="13818"/>
    <lineage>
        <taxon>Eukaryota</taxon>
        <taxon>Viridiplantae</taxon>
        <taxon>Streptophyta</taxon>
        <taxon>Embryophyta</taxon>
        <taxon>Tracheophyta</taxon>
        <taxon>Polypodiopsida</taxon>
        <taxon>Polypodiidae</taxon>
        <taxon>Polypodiales</taxon>
        <taxon>Pteridineae</taxon>
        <taxon>Pteridaceae</taxon>
        <taxon>Vittarioideae</taxon>
        <taxon>Adiantum</taxon>
    </lineage>
</organism>
<gene>
    <name evidence="3" type="ORF">GOP47_0021557</name>
</gene>
<evidence type="ECO:0000256" key="1">
    <source>
        <dbReference type="SAM" id="Coils"/>
    </source>
</evidence>
<dbReference type="AlphaFoldDB" id="A0A9D4Z6N5"/>
<keyword evidence="4" id="KW-1185">Reference proteome</keyword>
<dbReference type="Proteomes" id="UP000886520">
    <property type="component" value="Chromosome 21"/>
</dbReference>
<dbReference type="PANTHER" id="PTHR43327">
    <property type="entry name" value="STOMATIN-LIKE PROTEIN 2, MITOCHONDRIAL"/>
    <property type="match status" value="1"/>
</dbReference>
<dbReference type="SUPFAM" id="SSF117892">
    <property type="entry name" value="Band 7/SPFH domain"/>
    <property type="match status" value="1"/>
</dbReference>
<dbReference type="SMART" id="SM00244">
    <property type="entry name" value="PHB"/>
    <property type="match status" value="1"/>
</dbReference>
<evidence type="ECO:0000313" key="4">
    <source>
        <dbReference type="Proteomes" id="UP000886520"/>
    </source>
</evidence>
<protein>
    <recommendedName>
        <fullName evidence="2">Band 7 domain-containing protein</fullName>
    </recommendedName>
</protein>
<dbReference type="InterPro" id="IPR050710">
    <property type="entry name" value="Band7/mec-2_domain"/>
</dbReference>
<evidence type="ECO:0000259" key="2">
    <source>
        <dbReference type="SMART" id="SM00244"/>
    </source>
</evidence>
<accession>A0A9D4Z6N5</accession>
<comment type="caution">
    <text evidence="3">The sequence shown here is derived from an EMBL/GenBank/DDBJ whole genome shotgun (WGS) entry which is preliminary data.</text>
</comment>
<dbReference type="Gene3D" id="3.30.479.30">
    <property type="entry name" value="Band 7 domain"/>
    <property type="match status" value="1"/>
</dbReference>
<feature type="coiled-coil region" evidence="1">
    <location>
        <begin position="199"/>
        <end position="234"/>
    </location>
</feature>
<sequence length="277" mass="31140">MGQLFCCTQISEPKVGIKEKRGKFDKVLEPGIHYVNWCTGKKVKKTVTLRLQQVDVKCQTKTKDNVFLVVVTSLQYRISPKMANQAFYKLTDPRVQIRSFVSDIITTSVPKMNAKDIYDKKDEISKAAQAYLQKELSSFGLEIVKTLIAEIFYDGSVNQSLNRTKSGTASKSLEYGDGIEVLNKLANSFDAILEQFKAKDRMQQQLLDIEERNAQLLERQVTLEKEQLQVAKESLTILAQVEKQKSETFVEALSALASAISGSNRDASTRGLNMVVK</sequence>
<keyword evidence="1" id="KW-0175">Coiled coil</keyword>
<dbReference type="InterPro" id="IPR036013">
    <property type="entry name" value="Band_7/SPFH_dom_sf"/>
</dbReference>
<dbReference type="InterPro" id="IPR001107">
    <property type="entry name" value="Band_7"/>
</dbReference>
<proteinExistence type="predicted"/>
<reference evidence="3" key="1">
    <citation type="submission" date="2021-01" db="EMBL/GenBank/DDBJ databases">
        <title>Adiantum capillus-veneris genome.</title>
        <authorList>
            <person name="Fang Y."/>
            <person name="Liao Q."/>
        </authorList>
    </citation>
    <scope>NUCLEOTIDE SEQUENCE</scope>
    <source>
        <strain evidence="3">H3</strain>
        <tissue evidence="3">Leaf</tissue>
    </source>
</reference>
<feature type="domain" description="Band 7" evidence="2">
    <location>
        <begin position="5"/>
        <end position="165"/>
    </location>
</feature>